<evidence type="ECO:0000313" key="3">
    <source>
        <dbReference type="EMBL" id="PIL28513.1"/>
    </source>
</evidence>
<feature type="region of interest" description="Disordered" evidence="1">
    <location>
        <begin position="206"/>
        <end position="266"/>
    </location>
</feature>
<feature type="compositionally biased region" description="Low complexity" evidence="1">
    <location>
        <begin position="227"/>
        <end position="239"/>
    </location>
</feature>
<gene>
    <name evidence="3" type="ORF">GSI_08551</name>
</gene>
<feature type="compositionally biased region" description="Low complexity" evidence="1">
    <location>
        <begin position="96"/>
        <end position="127"/>
    </location>
</feature>
<keyword evidence="2" id="KW-0812">Transmembrane</keyword>
<sequence length="357" mass="36988">MSSFNWLTTITTTGTALGDHVFTLTLITPAQTVVSGEISVGYTVTVPNFGIPNPTESPSTVPTSTSSVLSSSTSTDRSTTSAPGAPPASISQSLETSTPPSTTTSFPTTSVSIPSTPSVPSSISAPSSGLSAGSAVGIALGVFAVASVTAVAGVFLFLQKRKRHRNRSLKSAHYPKRETKPSEGMARSPSLSQTWSWLGSLAVGSEPEPEWNHGLGASLPHPRDDTCPSSSSSPRTGTETGTGTGARTGTPGMEKSSVVDKSDPSTNQIVPPVAFYVDHTLVRIPQPPLPVKHSGGGERLLALAPTGYTHSLLPLYSSQAGQRDVEASEGPWYELETDGDGIRPRASFDPFADPASL</sequence>
<proteinExistence type="predicted"/>
<evidence type="ECO:0000256" key="1">
    <source>
        <dbReference type="SAM" id="MobiDB-lite"/>
    </source>
</evidence>
<organism evidence="3 4">
    <name type="scientific">Ganoderma sinense ZZ0214-1</name>
    <dbReference type="NCBI Taxonomy" id="1077348"/>
    <lineage>
        <taxon>Eukaryota</taxon>
        <taxon>Fungi</taxon>
        <taxon>Dikarya</taxon>
        <taxon>Basidiomycota</taxon>
        <taxon>Agaricomycotina</taxon>
        <taxon>Agaricomycetes</taxon>
        <taxon>Polyporales</taxon>
        <taxon>Polyporaceae</taxon>
        <taxon>Ganoderma</taxon>
    </lineage>
</organism>
<keyword evidence="2" id="KW-1133">Transmembrane helix</keyword>
<feature type="compositionally biased region" description="Low complexity" evidence="1">
    <location>
        <begin position="54"/>
        <end position="81"/>
    </location>
</feature>
<dbReference type="AlphaFoldDB" id="A0A2G8S401"/>
<comment type="caution">
    <text evidence="3">The sequence shown here is derived from an EMBL/GenBank/DDBJ whole genome shotgun (WGS) entry which is preliminary data.</text>
</comment>
<feature type="transmembrane region" description="Helical" evidence="2">
    <location>
        <begin position="135"/>
        <end position="158"/>
    </location>
</feature>
<dbReference type="EMBL" id="AYKW01000023">
    <property type="protein sequence ID" value="PIL28513.1"/>
    <property type="molecule type" value="Genomic_DNA"/>
</dbReference>
<feature type="region of interest" description="Disordered" evidence="1">
    <location>
        <begin position="166"/>
        <end position="190"/>
    </location>
</feature>
<accession>A0A2G8S401</accession>
<evidence type="ECO:0000256" key="2">
    <source>
        <dbReference type="SAM" id="Phobius"/>
    </source>
</evidence>
<name>A0A2G8S401_9APHY</name>
<evidence type="ECO:0000313" key="4">
    <source>
        <dbReference type="Proteomes" id="UP000230002"/>
    </source>
</evidence>
<keyword evidence="4" id="KW-1185">Reference proteome</keyword>
<feature type="region of interest" description="Disordered" evidence="1">
    <location>
        <begin position="334"/>
        <end position="357"/>
    </location>
</feature>
<keyword evidence="2" id="KW-0472">Membrane</keyword>
<feature type="region of interest" description="Disordered" evidence="1">
    <location>
        <begin position="53"/>
        <end position="127"/>
    </location>
</feature>
<dbReference type="Proteomes" id="UP000230002">
    <property type="component" value="Unassembled WGS sequence"/>
</dbReference>
<reference evidence="3 4" key="1">
    <citation type="journal article" date="2015" name="Sci. Rep.">
        <title>Chromosome-level genome map provides insights into diverse defense mechanisms in the medicinal fungus Ganoderma sinense.</title>
        <authorList>
            <person name="Zhu Y."/>
            <person name="Xu J."/>
            <person name="Sun C."/>
            <person name="Zhou S."/>
            <person name="Xu H."/>
            <person name="Nelson D.R."/>
            <person name="Qian J."/>
            <person name="Song J."/>
            <person name="Luo H."/>
            <person name="Xiang L."/>
            <person name="Li Y."/>
            <person name="Xu Z."/>
            <person name="Ji A."/>
            <person name="Wang L."/>
            <person name="Lu S."/>
            <person name="Hayward A."/>
            <person name="Sun W."/>
            <person name="Li X."/>
            <person name="Schwartz D.C."/>
            <person name="Wang Y."/>
            <person name="Chen S."/>
        </authorList>
    </citation>
    <scope>NUCLEOTIDE SEQUENCE [LARGE SCALE GENOMIC DNA]</scope>
    <source>
        <strain evidence="3 4">ZZ0214-1</strain>
    </source>
</reference>
<protein>
    <submittedName>
        <fullName evidence="3">Uncharacterized protein</fullName>
    </submittedName>
</protein>